<comment type="caution">
    <text evidence="1">The sequence shown here is derived from an EMBL/GenBank/DDBJ whole genome shotgun (WGS) entry which is preliminary data.</text>
</comment>
<proteinExistence type="predicted"/>
<evidence type="ECO:0000313" key="1">
    <source>
        <dbReference type="EMBL" id="KAI3806539.1"/>
    </source>
</evidence>
<reference evidence="1 2" key="2">
    <citation type="journal article" date="2022" name="Mol. Ecol. Resour.">
        <title>The genomes of chicory, endive, great burdock and yacon provide insights into Asteraceae paleo-polyploidization history and plant inulin production.</title>
        <authorList>
            <person name="Fan W."/>
            <person name="Wang S."/>
            <person name="Wang H."/>
            <person name="Wang A."/>
            <person name="Jiang F."/>
            <person name="Liu H."/>
            <person name="Zhao H."/>
            <person name="Xu D."/>
            <person name="Zhang Y."/>
        </authorList>
    </citation>
    <scope>NUCLEOTIDE SEQUENCE [LARGE SCALE GENOMIC DNA]</scope>
    <source>
        <strain evidence="2">cv. Yunnan</strain>
        <tissue evidence="1">Leaves</tissue>
    </source>
</reference>
<protein>
    <submittedName>
        <fullName evidence="1">Uncharacterized protein</fullName>
    </submittedName>
</protein>
<keyword evidence="2" id="KW-1185">Reference proteome</keyword>
<sequence length="92" mass="10448">MLKAPPPVVHMRDGVRGMWNSCGPNLKPNPSPPLPSFHPSIWRKMVLVWGIRRKGEEERGRVGVDTWSVVVYKINFKICSSDPFQGIRAHKS</sequence>
<organism evidence="1 2">
    <name type="scientific">Smallanthus sonchifolius</name>
    <dbReference type="NCBI Taxonomy" id="185202"/>
    <lineage>
        <taxon>Eukaryota</taxon>
        <taxon>Viridiplantae</taxon>
        <taxon>Streptophyta</taxon>
        <taxon>Embryophyta</taxon>
        <taxon>Tracheophyta</taxon>
        <taxon>Spermatophyta</taxon>
        <taxon>Magnoliopsida</taxon>
        <taxon>eudicotyledons</taxon>
        <taxon>Gunneridae</taxon>
        <taxon>Pentapetalae</taxon>
        <taxon>asterids</taxon>
        <taxon>campanulids</taxon>
        <taxon>Asterales</taxon>
        <taxon>Asteraceae</taxon>
        <taxon>Asteroideae</taxon>
        <taxon>Heliantheae alliance</taxon>
        <taxon>Millerieae</taxon>
        <taxon>Smallanthus</taxon>
    </lineage>
</organism>
<accession>A0ACB9IF26</accession>
<dbReference type="Proteomes" id="UP001056120">
    <property type="component" value="Linkage Group LG08"/>
</dbReference>
<name>A0ACB9IF26_9ASTR</name>
<dbReference type="EMBL" id="CM042025">
    <property type="protein sequence ID" value="KAI3806539.1"/>
    <property type="molecule type" value="Genomic_DNA"/>
</dbReference>
<reference evidence="2" key="1">
    <citation type="journal article" date="2022" name="Mol. Ecol. Resour.">
        <title>The genomes of chicory, endive, great burdock and yacon provide insights into Asteraceae palaeo-polyploidization history and plant inulin production.</title>
        <authorList>
            <person name="Fan W."/>
            <person name="Wang S."/>
            <person name="Wang H."/>
            <person name="Wang A."/>
            <person name="Jiang F."/>
            <person name="Liu H."/>
            <person name="Zhao H."/>
            <person name="Xu D."/>
            <person name="Zhang Y."/>
        </authorList>
    </citation>
    <scope>NUCLEOTIDE SEQUENCE [LARGE SCALE GENOMIC DNA]</scope>
    <source>
        <strain evidence="2">cv. Yunnan</strain>
    </source>
</reference>
<evidence type="ECO:0000313" key="2">
    <source>
        <dbReference type="Proteomes" id="UP001056120"/>
    </source>
</evidence>
<gene>
    <name evidence="1" type="ORF">L1987_22446</name>
</gene>